<organism evidence="1 2">
    <name type="scientific">Tipula oleracea nudivirus</name>
    <dbReference type="NCBI Taxonomy" id="1546257"/>
    <lineage>
        <taxon>Viruses</taxon>
        <taxon>Viruses incertae sedis</taxon>
        <taxon>Naldaviricetes</taxon>
        <taxon>Lefavirales</taxon>
        <taxon>Nudiviridae</taxon>
        <taxon>Deltanudivirus</taxon>
        <taxon>Deltanudivirus tipoleraceae</taxon>
    </lineage>
</organism>
<dbReference type="Proteomes" id="UP000201058">
    <property type="component" value="Segment"/>
</dbReference>
<evidence type="ECO:0000313" key="2">
    <source>
        <dbReference type="Proteomes" id="UP000201058"/>
    </source>
</evidence>
<keyword evidence="2" id="KW-1185">Reference proteome</keyword>
<evidence type="ECO:0000313" key="1">
    <source>
        <dbReference type="EMBL" id="AJD20182.1"/>
    </source>
</evidence>
<reference evidence="1 2" key="1">
    <citation type="journal article" date="2015" name="J. Virol.">
        <title>The genome of the nucleopolyhedrosis-causing virus from Tipula oleracea sheds new light on the Nudiviridae family.</title>
        <authorList>
            <person name="Bezier A."/>
            <person name="Theze J."/>
            <person name="Gavory F."/>
            <person name="Gaillard J."/>
            <person name="Poulain J."/>
            <person name="Drezen J.M."/>
            <person name="Herniou E.A."/>
        </authorList>
    </citation>
    <scope>NUCLEOTIDE SEQUENCE [LARGE SCALE GENOMIC DNA]</scope>
    <source>
        <strain evidence="1">35</strain>
    </source>
</reference>
<proteinExistence type="predicted"/>
<dbReference type="GeneID" id="22921836"/>
<dbReference type="EMBL" id="KM610234">
    <property type="protein sequence ID" value="AJD20182.1"/>
    <property type="molecule type" value="Genomic_DNA"/>
</dbReference>
<sequence length="133" mass="15682">MSTSSCTGYDIYKVLIKDKTIGKYIKDFKLLKKIKKIRNKIFGNIKEFKSWLSGEITKLGFAKLTTIVICNYVENVYTKNNQDDDNDDDEENELKYNKNKELKRLQHKIKPIKIKNIQKNKNKKIKNSSEDED</sequence>
<protein>
    <submittedName>
        <fullName evidence="1">Uncharacterized protein</fullName>
    </submittedName>
</protein>
<gene>
    <name evidence="1" type="ORF">TONV_122</name>
</gene>
<name>A0A0B4VG31_9VIRU</name>
<accession>A0A0B4VG31</accession>
<dbReference type="RefSeq" id="YP_009116769.1">
    <property type="nucleotide sequence ID" value="NC_026242.1"/>
</dbReference>
<dbReference type="KEGG" id="vg:22921836"/>